<dbReference type="PROSITE" id="PS51826">
    <property type="entry name" value="PSBD"/>
    <property type="match status" value="1"/>
</dbReference>
<keyword evidence="8" id="KW-1185">Reference proteome</keyword>
<dbReference type="InterPro" id="IPR000089">
    <property type="entry name" value="Biotin_lipoyl"/>
</dbReference>
<keyword evidence="3 4" id="KW-0012">Acyltransferase</keyword>
<organism evidence="7 8">
    <name type="scientific">Enterococcus alishanensis</name>
    <dbReference type="NCBI Taxonomy" id="1303817"/>
    <lineage>
        <taxon>Bacteria</taxon>
        <taxon>Bacillati</taxon>
        <taxon>Bacillota</taxon>
        <taxon>Bacilli</taxon>
        <taxon>Lactobacillales</taxon>
        <taxon>Enterococcaceae</taxon>
        <taxon>Enterococcus</taxon>
    </lineage>
</organism>
<evidence type="ECO:0000259" key="6">
    <source>
        <dbReference type="PROSITE" id="PS51826"/>
    </source>
</evidence>
<dbReference type="Proteomes" id="UP000774130">
    <property type="component" value="Unassembled WGS sequence"/>
</dbReference>
<comment type="caution">
    <text evidence="7">The sequence shown here is derived from an EMBL/GenBank/DDBJ whole genome shotgun (WGS) entry which is preliminary data.</text>
</comment>
<keyword evidence="2 4" id="KW-0808">Transferase</keyword>
<dbReference type="Pfam" id="PF00364">
    <property type="entry name" value="Biotin_lipoyl"/>
    <property type="match status" value="1"/>
</dbReference>
<dbReference type="CDD" id="cd06849">
    <property type="entry name" value="lipoyl_domain"/>
    <property type="match status" value="1"/>
</dbReference>
<dbReference type="PANTHER" id="PTHR43178:SF5">
    <property type="entry name" value="LIPOAMIDE ACYLTRANSFERASE COMPONENT OF BRANCHED-CHAIN ALPHA-KETO ACID DEHYDROGENASE COMPLEX, MITOCHONDRIAL"/>
    <property type="match status" value="1"/>
</dbReference>
<keyword evidence="4" id="KW-0450">Lipoyl</keyword>
<dbReference type="InterPro" id="IPR050743">
    <property type="entry name" value="2-oxoacid_DH_E2_comp"/>
</dbReference>
<dbReference type="EC" id="2.3.1.-" evidence="4"/>
<dbReference type="RefSeq" id="WP_218324763.1">
    <property type="nucleotide sequence ID" value="NZ_JAHUZB010000001.1"/>
</dbReference>
<dbReference type="PROSITE" id="PS50968">
    <property type="entry name" value="BIOTINYL_LIPOYL"/>
    <property type="match status" value="1"/>
</dbReference>
<evidence type="ECO:0000313" key="8">
    <source>
        <dbReference type="Proteomes" id="UP000774130"/>
    </source>
</evidence>
<evidence type="ECO:0000313" key="7">
    <source>
        <dbReference type="EMBL" id="MBV7389716.1"/>
    </source>
</evidence>
<evidence type="ECO:0000256" key="3">
    <source>
        <dbReference type="ARBA" id="ARBA00023315"/>
    </source>
</evidence>
<accession>A0ABS6T9Y1</accession>
<evidence type="ECO:0000259" key="5">
    <source>
        <dbReference type="PROSITE" id="PS50968"/>
    </source>
</evidence>
<dbReference type="PANTHER" id="PTHR43178">
    <property type="entry name" value="DIHYDROLIPOAMIDE ACETYLTRANSFERASE COMPONENT OF PYRUVATE DEHYDROGENASE COMPLEX"/>
    <property type="match status" value="1"/>
</dbReference>
<sequence length="404" mass="43785">MAHEVTMPKLSSTMDEGTITLWLKEEGDSVEIGEAIFEVMTDKIAIEVEAYEEGMLLKKYIGDGESAPVNSVIAYIGEAGEIVPETTPSVEIVETEVVISETAGATPEAKTENIATSKIRATPAARRIANEKQINLAEINGSGPKGRIQALDVKNYQSPKTTGKNSHEIESDVEVIAWEGMRKVIADRMSYSKTTIPHVTMQAEVNMIKAKELREQVLPMVEAQTAERISYTEIIMKATMVALKEFPIFNAHGKEDAIYQYSQINLGIAVAVSDGLLVPVIKEANKMGLADLTKQTKELTNKARNGQLTGDDLQGGTFTISSLGRSKVQSFNPIINAPEVAILGVGGMKSIWQMGESEVGPEFVEVPTLNLSLSFDHRVADGAPAAAFLSRIVELLENPLGLLL</sequence>
<dbReference type="InterPro" id="IPR003016">
    <property type="entry name" value="2-oxoA_DH_lipoyl-BS"/>
</dbReference>
<dbReference type="Pfam" id="PF02817">
    <property type="entry name" value="E3_binding"/>
    <property type="match status" value="1"/>
</dbReference>
<reference evidence="7 8" key="1">
    <citation type="submission" date="2021-06" db="EMBL/GenBank/DDBJ databases">
        <title>Enterococcus alishanensis sp. nov., a novel lactic acid bacterium isolated from fresh coffee beans.</title>
        <authorList>
            <person name="Chen Y.-S."/>
        </authorList>
    </citation>
    <scope>NUCLEOTIDE SEQUENCE [LARGE SCALE GENOMIC DNA]</scope>
    <source>
        <strain evidence="7 8">ALS3</strain>
    </source>
</reference>
<comment type="similarity">
    <text evidence="4">Belongs to the 2-oxoacid dehydrogenase family.</text>
</comment>
<feature type="domain" description="Lipoyl-binding" evidence="5">
    <location>
        <begin position="2"/>
        <end position="77"/>
    </location>
</feature>
<evidence type="ECO:0000256" key="4">
    <source>
        <dbReference type="RuleBase" id="RU003423"/>
    </source>
</evidence>
<dbReference type="Pfam" id="PF00198">
    <property type="entry name" value="2-oxoacid_dh"/>
    <property type="match status" value="1"/>
</dbReference>
<gene>
    <name evidence="7" type="ORF">KUA55_03425</name>
</gene>
<proteinExistence type="inferred from homology"/>
<evidence type="ECO:0000256" key="1">
    <source>
        <dbReference type="ARBA" id="ARBA00001938"/>
    </source>
</evidence>
<name>A0ABS6T9Y1_9ENTE</name>
<dbReference type="InterPro" id="IPR004167">
    <property type="entry name" value="PSBD"/>
</dbReference>
<protein>
    <recommendedName>
        <fullName evidence="4">Dihydrolipoamide acetyltransferase component of pyruvate dehydrogenase complex</fullName>
        <ecNumber evidence="4">2.3.1.-</ecNumber>
    </recommendedName>
</protein>
<dbReference type="PROSITE" id="PS00189">
    <property type="entry name" value="LIPOYL"/>
    <property type="match status" value="1"/>
</dbReference>
<feature type="domain" description="Peripheral subunit-binding (PSBD)" evidence="6">
    <location>
        <begin position="120"/>
        <end position="157"/>
    </location>
</feature>
<evidence type="ECO:0000256" key="2">
    <source>
        <dbReference type="ARBA" id="ARBA00022679"/>
    </source>
</evidence>
<comment type="cofactor">
    <cofactor evidence="1 4">
        <name>(R)-lipoate</name>
        <dbReference type="ChEBI" id="CHEBI:83088"/>
    </cofactor>
</comment>
<dbReference type="InterPro" id="IPR001078">
    <property type="entry name" value="2-oxoacid_DH_actylTfrase"/>
</dbReference>
<dbReference type="EMBL" id="JAHUZB010000001">
    <property type="protein sequence ID" value="MBV7389716.1"/>
    <property type="molecule type" value="Genomic_DNA"/>
</dbReference>